<dbReference type="PANTHER" id="PTHR11717:SF7">
    <property type="entry name" value="LOW MOLECULAR WEIGHT PHOSPHOTYROSINE PROTEIN PHOSPHATASE"/>
    <property type="match status" value="1"/>
</dbReference>
<dbReference type="Pfam" id="PF01451">
    <property type="entry name" value="LMWPc"/>
    <property type="match status" value="1"/>
</dbReference>
<dbReference type="FunFam" id="3.40.50.2300:FF:000113">
    <property type="entry name" value="Low molecular weight protein-tyrosine-phosphatase"/>
    <property type="match status" value="1"/>
</dbReference>
<dbReference type="PANTHER" id="PTHR11717">
    <property type="entry name" value="LOW MOLECULAR WEIGHT PROTEIN TYROSINE PHOSPHATASE"/>
    <property type="match status" value="1"/>
</dbReference>
<evidence type="ECO:0000259" key="6">
    <source>
        <dbReference type="SMART" id="SM00226"/>
    </source>
</evidence>
<dbReference type="InterPro" id="IPR050438">
    <property type="entry name" value="LMW_PTPase"/>
</dbReference>
<sequence>MSVRRILFFCMGNICRSPTAEGVMRARLAAAGLHIEVDSAGTQGYHAGEPPDARSQAHALRRGYDLGALRARQLQAADFERFDLVLAMDDDNLARARHLCPPARRERLGLLMDYAPDAGSRIVPDPYYGEAEDFERVLDLVEAGCAGLLAALSPAPRTRPA</sequence>
<organism evidence="7 8">
    <name type="scientific">Pelomonas aquatica</name>
    <dbReference type="NCBI Taxonomy" id="431058"/>
    <lineage>
        <taxon>Bacteria</taxon>
        <taxon>Pseudomonadati</taxon>
        <taxon>Pseudomonadota</taxon>
        <taxon>Betaproteobacteria</taxon>
        <taxon>Burkholderiales</taxon>
        <taxon>Sphaerotilaceae</taxon>
        <taxon>Roseateles</taxon>
    </lineage>
</organism>
<dbReference type="SMART" id="SM00226">
    <property type="entry name" value="LMWPc"/>
    <property type="match status" value="1"/>
</dbReference>
<feature type="domain" description="Phosphotyrosine protein phosphatase I" evidence="6">
    <location>
        <begin position="4"/>
        <end position="151"/>
    </location>
</feature>
<dbReference type="InterPro" id="IPR017867">
    <property type="entry name" value="Tyr_phospatase_low_mol_wt"/>
</dbReference>
<dbReference type="Proteomes" id="UP001152766">
    <property type="component" value="Unassembled WGS sequence"/>
</dbReference>
<evidence type="ECO:0000256" key="3">
    <source>
        <dbReference type="ARBA" id="ARBA00022801"/>
    </source>
</evidence>
<dbReference type="Gene3D" id="3.40.50.2300">
    <property type="match status" value="1"/>
</dbReference>
<feature type="active site" evidence="5">
    <location>
        <position position="16"/>
    </location>
</feature>
<dbReference type="EMBL" id="SGUG01000010">
    <property type="protein sequence ID" value="MDG0862540.1"/>
    <property type="molecule type" value="Genomic_DNA"/>
</dbReference>
<evidence type="ECO:0000256" key="5">
    <source>
        <dbReference type="PIRSR" id="PIRSR617867-1"/>
    </source>
</evidence>
<evidence type="ECO:0000256" key="4">
    <source>
        <dbReference type="ARBA" id="ARBA00022912"/>
    </source>
</evidence>
<dbReference type="RefSeq" id="WP_268150953.1">
    <property type="nucleotide sequence ID" value="NZ_JAPPUW010000010.1"/>
</dbReference>
<accession>A0A9X4LKG4</accession>
<comment type="caution">
    <text evidence="7">The sequence shown here is derived from an EMBL/GenBank/DDBJ whole genome shotgun (WGS) entry which is preliminary data.</text>
</comment>
<evidence type="ECO:0000313" key="8">
    <source>
        <dbReference type="Proteomes" id="UP001152766"/>
    </source>
</evidence>
<comment type="similarity">
    <text evidence="1">Belongs to the low molecular weight phosphotyrosine protein phosphatase family.</text>
</comment>
<protein>
    <recommendedName>
        <fullName evidence="2">protein-tyrosine-phosphatase</fullName>
        <ecNumber evidence="2">3.1.3.48</ecNumber>
    </recommendedName>
</protein>
<evidence type="ECO:0000313" key="7">
    <source>
        <dbReference type="EMBL" id="MDG0862540.1"/>
    </source>
</evidence>
<dbReference type="PRINTS" id="PR00719">
    <property type="entry name" value="LMWPTPASE"/>
</dbReference>
<feature type="active site" description="Proton donor" evidence="5">
    <location>
        <position position="125"/>
    </location>
</feature>
<proteinExistence type="inferred from homology"/>
<dbReference type="SUPFAM" id="SSF52788">
    <property type="entry name" value="Phosphotyrosine protein phosphatases I"/>
    <property type="match status" value="1"/>
</dbReference>
<feature type="active site" description="Nucleophile" evidence="5">
    <location>
        <position position="10"/>
    </location>
</feature>
<dbReference type="InterPro" id="IPR036196">
    <property type="entry name" value="Ptyr_pPase_sf"/>
</dbReference>
<dbReference type="GO" id="GO:0004725">
    <property type="term" value="F:protein tyrosine phosphatase activity"/>
    <property type="evidence" value="ECO:0007669"/>
    <property type="project" value="UniProtKB-EC"/>
</dbReference>
<dbReference type="EC" id="3.1.3.48" evidence="2"/>
<dbReference type="CDD" id="cd16343">
    <property type="entry name" value="LMWPTP"/>
    <property type="match status" value="1"/>
</dbReference>
<evidence type="ECO:0000256" key="1">
    <source>
        <dbReference type="ARBA" id="ARBA00011063"/>
    </source>
</evidence>
<evidence type="ECO:0000256" key="2">
    <source>
        <dbReference type="ARBA" id="ARBA00013064"/>
    </source>
</evidence>
<dbReference type="AlphaFoldDB" id="A0A9X4LKG4"/>
<keyword evidence="4" id="KW-0904">Protein phosphatase</keyword>
<gene>
    <name evidence="7" type="ORF">EXJ73_08660</name>
</gene>
<name>A0A9X4LKG4_9BURK</name>
<keyword evidence="3" id="KW-0378">Hydrolase</keyword>
<keyword evidence="8" id="KW-1185">Reference proteome</keyword>
<dbReference type="InterPro" id="IPR023485">
    <property type="entry name" value="Ptyr_pPase"/>
</dbReference>
<reference evidence="7" key="1">
    <citation type="submission" date="2019-02" db="EMBL/GenBank/DDBJ databases">
        <title>Draft genome of the type strain Pelomonas aquatica CCUG 52575T.</title>
        <authorList>
            <person name="Gomila M."/>
            <person name="Lalucat J."/>
        </authorList>
    </citation>
    <scope>NUCLEOTIDE SEQUENCE</scope>
    <source>
        <strain evidence="7">CCUG 52575</strain>
    </source>
</reference>